<dbReference type="EMBL" id="PZZL01000006">
    <property type="protein sequence ID" value="PTM53499.1"/>
    <property type="molecule type" value="Genomic_DNA"/>
</dbReference>
<organism evidence="6 7">
    <name type="scientific">Phreatobacter oligotrophus</name>
    <dbReference type="NCBI Taxonomy" id="1122261"/>
    <lineage>
        <taxon>Bacteria</taxon>
        <taxon>Pseudomonadati</taxon>
        <taxon>Pseudomonadota</taxon>
        <taxon>Alphaproteobacteria</taxon>
        <taxon>Hyphomicrobiales</taxon>
        <taxon>Phreatobacteraceae</taxon>
        <taxon>Phreatobacter</taxon>
    </lineage>
</organism>
<evidence type="ECO:0000256" key="1">
    <source>
        <dbReference type="ARBA" id="ARBA00009986"/>
    </source>
</evidence>
<dbReference type="InterPro" id="IPR015590">
    <property type="entry name" value="Aldehyde_DH_dom"/>
</dbReference>
<dbReference type="SUPFAM" id="SSF53720">
    <property type="entry name" value="ALDH-like"/>
    <property type="match status" value="1"/>
</dbReference>
<dbReference type="PROSITE" id="PS00687">
    <property type="entry name" value="ALDEHYDE_DEHYDR_GLU"/>
    <property type="match status" value="1"/>
</dbReference>
<dbReference type="InterPro" id="IPR016162">
    <property type="entry name" value="Ald_DH_N"/>
</dbReference>
<dbReference type="FunFam" id="3.40.605.10:FF:000007">
    <property type="entry name" value="NAD/NADP-dependent betaine aldehyde dehydrogenase"/>
    <property type="match status" value="1"/>
</dbReference>
<accession>A0A2T4Z1C8</accession>
<dbReference type="OrthoDB" id="9802947at2"/>
<comment type="caution">
    <text evidence="6">The sequence shown here is derived from an EMBL/GenBank/DDBJ whole genome shotgun (WGS) entry which is preliminary data.</text>
</comment>
<dbReference type="InterPro" id="IPR016163">
    <property type="entry name" value="Ald_DH_C"/>
</dbReference>
<evidence type="ECO:0000313" key="7">
    <source>
        <dbReference type="Proteomes" id="UP000241808"/>
    </source>
</evidence>
<dbReference type="InterPro" id="IPR029510">
    <property type="entry name" value="Ald_DH_CS_GLU"/>
</dbReference>
<evidence type="ECO:0000259" key="5">
    <source>
        <dbReference type="Pfam" id="PF00171"/>
    </source>
</evidence>
<evidence type="ECO:0000256" key="4">
    <source>
        <dbReference type="RuleBase" id="RU003345"/>
    </source>
</evidence>
<dbReference type="InterPro" id="IPR016161">
    <property type="entry name" value="Ald_DH/histidinol_DH"/>
</dbReference>
<protein>
    <submittedName>
        <fullName evidence="6">Aldehyde dehydrogenase (NAD+)</fullName>
    </submittedName>
</protein>
<name>A0A2T4Z1C8_9HYPH</name>
<dbReference type="GO" id="GO:0016620">
    <property type="term" value="F:oxidoreductase activity, acting on the aldehyde or oxo group of donors, NAD or NADP as acceptor"/>
    <property type="evidence" value="ECO:0007669"/>
    <property type="project" value="InterPro"/>
</dbReference>
<dbReference type="Proteomes" id="UP000241808">
    <property type="component" value="Unassembled WGS sequence"/>
</dbReference>
<keyword evidence="2 4" id="KW-0560">Oxidoreductase</keyword>
<sequence length="494" mass="51943">MTASPEAITPPRGLARAYLNVVDGKSVAAASGATLDVVGPSDGAVISSMPRSSAEDVDRAVAAARRAFEEGPWGRMTATERGRLLCKLADAILANHEELSLLESIDTGKPARQGKADITAAARYFEFYGTAADKVHGETIPFLNGYTVAVVRDPHGVTAHIVPWNYPAQIFGRSVAASLACGNTCVVKPAEDACLSLIRICELALEVGFPPGVINLLTGLGEEAGAALSAHRGIDFISFTGSPEVGTLIQSAAARNHIGCTLELGGKSPQVVFKDADFDAAVPTLVNAIIQNGGQTCSAGSRMLVERAAYDELVGRVAERFKTVRVGAWDMDLDCGPMITRGQKKRVEDFVARARADGIPVLAEGALAPNLPPNGFYVAPTLFGPVPRTNSLACDEVFGPVLSAIPFDDEEDAIRLANGTDYGLVAGVWSRDAKRSMRVARAMRCGQVFVNGYGAGGGIELPFGGVKKSGHGREKGFEALYEFSASKTVVINHG</sequence>
<keyword evidence="7" id="KW-1185">Reference proteome</keyword>
<feature type="domain" description="Aldehyde dehydrogenase" evidence="5">
    <location>
        <begin position="30"/>
        <end position="489"/>
    </location>
</feature>
<dbReference type="Gene3D" id="3.40.605.10">
    <property type="entry name" value="Aldehyde Dehydrogenase, Chain A, domain 1"/>
    <property type="match status" value="1"/>
</dbReference>
<dbReference type="RefSeq" id="WP_108178380.1">
    <property type="nucleotide sequence ID" value="NZ_PZZL01000006.1"/>
</dbReference>
<gene>
    <name evidence="6" type="ORF">C8P69_106153</name>
</gene>
<feature type="active site" evidence="3">
    <location>
        <position position="263"/>
    </location>
</feature>
<reference evidence="6 7" key="1">
    <citation type="submission" date="2018-04" db="EMBL/GenBank/DDBJ databases">
        <title>Genomic Encyclopedia of Archaeal and Bacterial Type Strains, Phase II (KMG-II): from individual species to whole genera.</title>
        <authorList>
            <person name="Goeker M."/>
        </authorList>
    </citation>
    <scope>NUCLEOTIDE SEQUENCE [LARGE SCALE GENOMIC DNA]</scope>
    <source>
        <strain evidence="6 7">DSM 25521</strain>
    </source>
</reference>
<dbReference type="AlphaFoldDB" id="A0A2T4Z1C8"/>
<dbReference type="Gene3D" id="3.40.309.10">
    <property type="entry name" value="Aldehyde Dehydrogenase, Chain A, domain 2"/>
    <property type="match status" value="1"/>
</dbReference>
<dbReference type="PANTHER" id="PTHR11699">
    <property type="entry name" value="ALDEHYDE DEHYDROGENASE-RELATED"/>
    <property type="match status" value="1"/>
</dbReference>
<evidence type="ECO:0000256" key="2">
    <source>
        <dbReference type="ARBA" id="ARBA00023002"/>
    </source>
</evidence>
<evidence type="ECO:0000256" key="3">
    <source>
        <dbReference type="PROSITE-ProRule" id="PRU10007"/>
    </source>
</evidence>
<evidence type="ECO:0000313" key="6">
    <source>
        <dbReference type="EMBL" id="PTM53499.1"/>
    </source>
</evidence>
<comment type="similarity">
    <text evidence="1 4">Belongs to the aldehyde dehydrogenase family.</text>
</comment>
<proteinExistence type="inferred from homology"/>
<dbReference type="CDD" id="cd07109">
    <property type="entry name" value="ALDH_AAS00426"/>
    <property type="match status" value="1"/>
</dbReference>
<dbReference type="Pfam" id="PF00171">
    <property type="entry name" value="Aldedh"/>
    <property type="match status" value="1"/>
</dbReference>